<dbReference type="Gene3D" id="3.40.50.1000">
    <property type="entry name" value="HAD superfamily/HAD-like"/>
    <property type="match status" value="1"/>
</dbReference>
<proteinExistence type="predicted"/>
<dbReference type="GO" id="GO:0009279">
    <property type="term" value="C:cell outer membrane"/>
    <property type="evidence" value="ECO:0007669"/>
    <property type="project" value="InterPro"/>
</dbReference>
<dbReference type="AlphaFoldDB" id="A0A4V3BST3"/>
<dbReference type="Proteomes" id="UP000295493">
    <property type="component" value="Unassembled WGS sequence"/>
</dbReference>
<comment type="caution">
    <text evidence="2">The sequence shown here is derived from an EMBL/GenBank/DDBJ whole genome shotgun (WGS) entry which is preliminary data.</text>
</comment>
<keyword evidence="1" id="KW-0732">Signal</keyword>
<dbReference type="EMBL" id="SNWD01000009">
    <property type="protein sequence ID" value="TDN80658.1"/>
    <property type="molecule type" value="Genomic_DNA"/>
</dbReference>
<dbReference type="SUPFAM" id="SSF56784">
    <property type="entry name" value="HAD-like"/>
    <property type="match status" value="1"/>
</dbReference>
<dbReference type="InterPro" id="IPR036412">
    <property type="entry name" value="HAD-like_sf"/>
</dbReference>
<evidence type="ECO:0000313" key="2">
    <source>
        <dbReference type="EMBL" id="TDN80658.1"/>
    </source>
</evidence>
<protein>
    <submittedName>
        <fullName evidence="2">5'-nucleotidase (Lipoprotein e(P4) family)</fullName>
    </submittedName>
</protein>
<dbReference type="SFLD" id="SFLDG01125">
    <property type="entry name" value="C1.1:_Acid_Phosphatase_Like"/>
    <property type="match status" value="1"/>
</dbReference>
<sequence>MAGQAPVSSAAAPHAATVPAGMQFLYGSGEASALSQQAYAGLTDYVLDTAARHASGQPVRSAVLAPDATLAAPKWRECAPGQPAAIVLDVDETTVLNLGFESDAAAGNAYSSERWDDWERTGGDEVAPVPGVAEALKSARAHGVTVIFNTNRSAGNARATEAMLDRAGLGPAVPGETLFTKAEGEHGKDGRRRAIAARYCVIAMAGDQLGDFTDLFDSPALSVPARRAAVSSAAFAPLWGHGWFVLPNPVYGAALKGGMDDVFPAEKRWSPPLDRGTAP</sequence>
<dbReference type="InterPro" id="IPR023214">
    <property type="entry name" value="HAD_sf"/>
</dbReference>
<evidence type="ECO:0000256" key="1">
    <source>
        <dbReference type="ARBA" id="ARBA00022729"/>
    </source>
</evidence>
<dbReference type="OrthoDB" id="193314at2"/>
<gene>
    <name evidence="2" type="ORF">EV664_10948</name>
</gene>
<dbReference type="InterPro" id="IPR005519">
    <property type="entry name" value="Acid_phosphat_B-like"/>
</dbReference>
<accession>A0A4V3BST3</accession>
<dbReference type="Pfam" id="PF03767">
    <property type="entry name" value="Acid_phosphat_B"/>
    <property type="match status" value="1"/>
</dbReference>
<dbReference type="SFLD" id="SFLDS00003">
    <property type="entry name" value="Haloacid_Dehalogenase"/>
    <property type="match status" value="1"/>
</dbReference>
<dbReference type="InterPro" id="IPR006423">
    <property type="entry name" value="Lipo_e_P4"/>
</dbReference>
<reference evidence="2 3" key="1">
    <citation type="submission" date="2019-03" db="EMBL/GenBank/DDBJ databases">
        <title>Genomic Encyclopedia of Type Strains, Phase IV (KMG-IV): sequencing the most valuable type-strain genomes for metagenomic binning, comparative biology and taxonomic classification.</title>
        <authorList>
            <person name="Goeker M."/>
        </authorList>
    </citation>
    <scope>NUCLEOTIDE SEQUENCE [LARGE SCALE GENOMIC DNA]</scope>
    <source>
        <strain evidence="2 3">DSM 25059</strain>
    </source>
</reference>
<keyword evidence="3" id="KW-1185">Reference proteome</keyword>
<evidence type="ECO:0000313" key="3">
    <source>
        <dbReference type="Proteomes" id="UP000295493"/>
    </source>
</evidence>
<organism evidence="2 3">
    <name type="scientific">Stakelama pacifica</name>
    <dbReference type="NCBI Taxonomy" id="517720"/>
    <lineage>
        <taxon>Bacteria</taxon>
        <taxon>Pseudomonadati</taxon>
        <taxon>Pseudomonadota</taxon>
        <taxon>Alphaproteobacteria</taxon>
        <taxon>Sphingomonadales</taxon>
        <taxon>Sphingomonadaceae</taxon>
        <taxon>Stakelama</taxon>
    </lineage>
</organism>
<dbReference type="RefSeq" id="WP_133496257.1">
    <property type="nucleotide sequence ID" value="NZ_BMLU01000009.1"/>
</dbReference>
<name>A0A4V3BST3_9SPHN</name>
<keyword evidence="2" id="KW-0449">Lipoprotein</keyword>